<feature type="region of interest" description="Disordered" evidence="1">
    <location>
        <begin position="271"/>
        <end position="300"/>
    </location>
</feature>
<reference evidence="2" key="1">
    <citation type="submission" date="2021-06" db="EMBL/GenBank/DDBJ databases">
        <title>Comparative genomics, transcriptomics and evolutionary studies reveal genomic signatures of adaptation to plant cell wall in hemibiotrophic fungi.</title>
        <authorList>
            <consortium name="DOE Joint Genome Institute"/>
            <person name="Baroncelli R."/>
            <person name="Diaz J.F."/>
            <person name="Benocci T."/>
            <person name="Peng M."/>
            <person name="Battaglia E."/>
            <person name="Haridas S."/>
            <person name="Andreopoulos W."/>
            <person name="Labutti K."/>
            <person name="Pangilinan J."/>
            <person name="Floch G.L."/>
            <person name="Makela M.R."/>
            <person name="Henrissat B."/>
            <person name="Grigoriev I.V."/>
            <person name="Crouch J.A."/>
            <person name="De Vries R.P."/>
            <person name="Sukno S.A."/>
            <person name="Thon M.R."/>
        </authorList>
    </citation>
    <scope>NUCLEOTIDE SEQUENCE</scope>
    <source>
        <strain evidence="2">MAFF235873</strain>
    </source>
</reference>
<dbReference type="AlphaFoldDB" id="A0AAD9LUU0"/>
<comment type="caution">
    <text evidence="2">The sequence shown here is derived from an EMBL/GenBank/DDBJ whole genome shotgun (WGS) entry which is preliminary data.</text>
</comment>
<organism evidence="2 3">
    <name type="scientific">Colletotrichum zoysiae</name>
    <dbReference type="NCBI Taxonomy" id="1216348"/>
    <lineage>
        <taxon>Eukaryota</taxon>
        <taxon>Fungi</taxon>
        <taxon>Dikarya</taxon>
        <taxon>Ascomycota</taxon>
        <taxon>Pezizomycotina</taxon>
        <taxon>Sordariomycetes</taxon>
        <taxon>Hypocreomycetidae</taxon>
        <taxon>Glomerellales</taxon>
        <taxon>Glomerellaceae</taxon>
        <taxon>Colletotrichum</taxon>
        <taxon>Colletotrichum graminicola species complex</taxon>
    </lineage>
</organism>
<name>A0AAD9LUU0_9PEZI</name>
<protein>
    <submittedName>
        <fullName evidence="2">Uncharacterized protein</fullName>
    </submittedName>
</protein>
<accession>A0AAD9LUU0</accession>
<sequence length="300" mass="33807">MSNVLLLSRQSPPISLPNSASACRDLGPTFAEKDSEVQELVSFLLKKKECWGKSPEDFFASVSVDVEKYSDKLSALSGRIALRLRTREFYLCRMTWGQRGKTAFIEVLKRDEPEEGLSRIGYDKWMDFGGITNIISQSCISGTIVASCLSSLPDSKYRMVPQDAKNEKHREFLEDLRALKFQSLANQFAALEQALTTHISKKYSPLRKEPKKAPSYETLQDFSINPHNPQKSLDVSSGCDPFRAEPYPDLVITSPSQDLTLGSMGQNNIVGEQQQPFAEQETHWQTGPQQYEDIADQPSW</sequence>
<evidence type="ECO:0000313" key="3">
    <source>
        <dbReference type="Proteomes" id="UP001232148"/>
    </source>
</evidence>
<feature type="non-terminal residue" evidence="2">
    <location>
        <position position="300"/>
    </location>
</feature>
<gene>
    <name evidence="2" type="ORF">LX32DRAFT_733155</name>
</gene>
<proteinExistence type="predicted"/>
<dbReference type="EMBL" id="MU843073">
    <property type="protein sequence ID" value="KAK2021899.1"/>
    <property type="molecule type" value="Genomic_DNA"/>
</dbReference>
<keyword evidence="3" id="KW-1185">Reference proteome</keyword>
<dbReference type="Proteomes" id="UP001232148">
    <property type="component" value="Unassembled WGS sequence"/>
</dbReference>
<feature type="compositionally biased region" description="Polar residues" evidence="1">
    <location>
        <begin position="271"/>
        <end position="289"/>
    </location>
</feature>
<evidence type="ECO:0000256" key="1">
    <source>
        <dbReference type="SAM" id="MobiDB-lite"/>
    </source>
</evidence>
<evidence type="ECO:0000313" key="2">
    <source>
        <dbReference type="EMBL" id="KAK2021899.1"/>
    </source>
</evidence>